<feature type="region of interest" description="Disordered" evidence="1">
    <location>
        <begin position="1"/>
        <end position="66"/>
    </location>
</feature>
<gene>
    <name evidence="2" type="ORF">C7H08_13420</name>
</gene>
<dbReference type="EMBL" id="PXNN01000016">
    <property type="protein sequence ID" value="PSF07451.1"/>
    <property type="molecule type" value="Genomic_DNA"/>
</dbReference>
<dbReference type="OrthoDB" id="6369920at2"/>
<protein>
    <submittedName>
        <fullName evidence="2">UDP pyrophosphate phosphatase</fullName>
    </submittedName>
</protein>
<proteinExistence type="predicted"/>
<organism evidence="2 3">
    <name type="scientific">Marinobacter halophilus</name>
    <dbReference type="NCBI Taxonomy" id="1323740"/>
    <lineage>
        <taxon>Bacteria</taxon>
        <taxon>Pseudomonadati</taxon>
        <taxon>Pseudomonadota</taxon>
        <taxon>Gammaproteobacteria</taxon>
        <taxon>Pseudomonadales</taxon>
        <taxon>Marinobacteraceae</taxon>
        <taxon>Marinobacter</taxon>
    </lineage>
</organism>
<evidence type="ECO:0000313" key="3">
    <source>
        <dbReference type="Proteomes" id="UP000238385"/>
    </source>
</evidence>
<feature type="compositionally biased region" description="Polar residues" evidence="1">
    <location>
        <begin position="7"/>
        <end position="20"/>
    </location>
</feature>
<dbReference type="RefSeq" id="WP_106672750.1">
    <property type="nucleotide sequence ID" value="NZ_BMFE01000004.1"/>
</dbReference>
<reference evidence="2 3" key="1">
    <citation type="submission" date="2018-03" db="EMBL/GenBank/DDBJ databases">
        <title>Marinobacter brunus sp. nov., a marine bacterium of Gamma-proteobacteria isolated from the surface seawater of the South China Sea.</title>
        <authorList>
            <person name="Cheng H."/>
            <person name="Wu Y.-H."/>
            <person name="Xamxidin M."/>
            <person name="Xu X.-W."/>
        </authorList>
    </citation>
    <scope>NUCLEOTIDE SEQUENCE [LARGE SCALE GENOMIC DNA]</scope>
    <source>
        <strain evidence="2 3">JCM 30472</strain>
    </source>
</reference>
<comment type="caution">
    <text evidence="2">The sequence shown here is derived from an EMBL/GenBank/DDBJ whole genome shotgun (WGS) entry which is preliminary data.</text>
</comment>
<evidence type="ECO:0000313" key="2">
    <source>
        <dbReference type="EMBL" id="PSF07451.1"/>
    </source>
</evidence>
<dbReference type="Proteomes" id="UP000238385">
    <property type="component" value="Unassembled WGS sequence"/>
</dbReference>
<evidence type="ECO:0000256" key="1">
    <source>
        <dbReference type="SAM" id="MobiDB-lite"/>
    </source>
</evidence>
<accession>A0A2T1KBC9</accession>
<sequence length="125" mass="12996">MIGGINPANSSLIQTGNNSPARERADVARSPAASPQAPAADAVRQGLNAPRQDRDTASGNLPGSYDVAERRVEARRAAEDVRLERFRADEMPLPASRALSTFAGVAAAGQEFEGGAVISGIDILV</sequence>
<dbReference type="AlphaFoldDB" id="A0A2T1KBC9"/>
<name>A0A2T1KBC9_9GAMM</name>
<feature type="compositionally biased region" description="Low complexity" evidence="1">
    <location>
        <begin position="28"/>
        <end position="42"/>
    </location>
</feature>
<keyword evidence="3" id="KW-1185">Reference proteome</keyword>